<dbReference type="InterPro" id="IPR001138">
    <property type="entry name" value="Zn2Cys6_DnaBD"/>
</dbReference>
<gene>
    <name evidence="5" type="ORF">DMC30DRAFT_447842</name>
</gene>
<evidence type="ECO:0000256" key="3">
    <source>
        <dbReference type="SAM" id="MobiDB-lite"/>
    </source>
</evidence>
<evidence type="ECO:0000259" key="4">
    <source>
        <dbReference type="PROSITE" id="PS50048"/>
    </source>
</evidence>
<evidence type="ECO:0000313" key="6">
    <source>
        <dbReference type="Proteomes" id="UP000311382"/>
    </source>
</evidence>
<feature type="region of interest" description="Disordered" evidence="3">
    <location>
        <begin position="112"/>
        <end position="140"/>
    </location>
</feature>
<dbReference type="PANTHER" id="PTHR37534">
    <property type="entry name" value="TRANSCRIPTIONAL ACTIVATOR PROTEIN UGA3"/>
    <property type="match status" value="1"/>
</dbReference>
<dbReference type="Pfam" id="PF11951">
    <property type="entry name" value="Fungal_trans_2"/>
    <property type="match status" value="1"/>
</dbReference>
<feature type="compositionally biased region" description="Polar residues" evidence="3">
    <location>
        <begin position="112"/>
        <end position="122"/>
    </location>
</feature>
<dbReference type="Gene3D" id="4.10.240.10">
    <property type="entry name" value="Zn(2)-C6 fungal-type DNA-binding domain"/>
    <property type="match status" value="1"/>
</dbReference>
<proteinExistence type="predicted"/>
<dbReference type="PROSITE" id="PS50048">
    <property type="entry name" value="ZN2_CY6_FUNGAL_2"/>
    <property type="match status" value="1"/>
</dbReference>
<dbReference type="SMART" id="SM00066">
    <property type="entry name" value="GAL4"/>
    <property type="match status" value="1"/>
</dbReference>
<feature type="domain" description="Zn(2)-C6 fungal-type" evidence="4">
    <location>
        <begin position="18"/>
        <end position="53"/>
    </location>
</feature>
<accession>A0A5C5FU87</accession>
<dbReference type="PROSITE" id="PS00463">
    <property type="entry name" value="ZN2_CY6_FUNGAL_1"/>
    <property type="match status" value="1"/>
</dbReference>
<sequence>MPSDDGSSSTGRTRSKSGCLTCRQRRKKCDETHSDEHGGACQRCIQGAWRCEWPAPAGQGPVRVFERGAKSRARQERIVSLTAEPTQDAAPPAVPTQLPAAAFANALGPFSSSQPVASTSTAGPPPAVWNTPAAPPAAAAADPARLPANFLAAQPTTFAPPGLVSHHLATSPFLPVTTVSTASSLPAHPTAHGDLAGLSVGPDDFWLSIDSQFGANARVDSNSAVAAEAAHGMPTEPEEALDRAYDSFFVAHLYALDEPLRKAVLSQIRSIVTSSKVCRHAALATSTLLRLHVLREAPRDASLLVTPSADEQEERRLRAKADEYYQRGLEHLSQQSIPISAKMLALYDLWLHQFVTVGAEAASFLLLLGDVYALELGPRPTVQLHPVTLPEQVIITITAWEDCIRCATTARRRPFFRFPNLPGEPLSSSSPALRDSVNDVRTEIPTLGYMPAGLVLCIAAIANLSVDMDALPDAVVKAKATAIEQAVRSWRPLPPLNGIESAAFVEQTSTCEMWRHAIIIYLYQVIHRHGPMSSVLSASVQQILKIGAPLLSRFQPGRVSDIAATFSPAAAASPSSVTTPASVAVTVAVDTPTADESSIASAAISLFSPNARAVPFFLAGTCAMTPVERRTCVAGIRSCGDDKGYADDVRALERIWERQRADGWARPWREVLEAEGLHVVFL</sequence>
<feature type="compositionally biased region" description="Low complexity" evidence="3">
    <location>
        <begin position="128"/>
        <end position="140"/>
    </location>
</feature>
<name>A0A5C5FU87_9BASI</name>
<evidence type="ECO:0000256" key="2">
    <source>
        <dbReference type="ARBA" id="ARBA00023242"/>
    </source>
</evidence>
<keyword evidence="2" id="KW-0539">Nucleus</keyword>
<dbReference type="OrthoDB" id="5419315at2759"/>
<dbReference type="GO" id="GO:0005634">
    <property type="term" value="C:nucleus"/>
    <property type="evidence" value="ECO:0007669"/>
    <property type="project" value="UniProtKB-SubCell"/>
</dbReference>
<organism evidence="5 6">
    <name type="scientific">Rhodotorula diobovata</name>
    <dbReference type="NCBI Taxonomy" id="5288"/>
    <lineage>
        <taxon>Eukaryota</taxon>
        <taxon>Fungi</taxon>
        <taxon>Dikarya</taxon>
        <taxon>Basidiomycota</taxon>
        <taxon>Pucciniomycotina</taxon>
        <taxon>Microbotryomycetes</taxon>
        <taxon>Sporidiobolales</taxon>
        <taxon>Sporidiobolaceae</taxon>
        <taxon>Rhodotorula</taxon>
    </lineage>
</organism>
<keyword evidence="6" id="KW-1185">Reference proteome</keyword>
<dbReference type="PANTHER" id="PTHR37534:SF46">
    <property type="entry name" value="ZN(II)2CYS6 TRANSCRIPTION FACTOR (EUROFUNG)"/>
    <property type="match status" value="1"/>
</dbReference>
<comment type="subcellular location">
    <subcellularLocation>
        <location evidence="1">Nucleus</location>
    </subcellularLocation>
</comment>
<dbReference type="SUPFAM" id="SSF57701">
    <property type="entry name" value="Zn2/Cys6 DNA-binding domain"/>
    <property type="match status" value="1"/>
</dbReference>
<dbReference type="AlphaFoldDB" id="A0A5C5FU87"/>
<dbReference type="Pfam" id="PF00172">
    <property type="entry name" value="Zn_clus"/>
    <property type="match status" value="1"/>
</dbReference>
<dbReference type="InterPro" id="IPR036864">
    <property type="entry name" value="Zn2-C6_fun-type_DNA-bd_sf"/>
</dbReference>
<comment type="caution">
    <text evidence="5">The sequence shown here is derived from an EMBL/GenBank/DDBJ whole genome shotgun (WGS) entry which is preliminary data.</text>
</comment>
<dbReference type="EMBL" id="SOZI01000092">
    <property type="protein sequence ID" value="TNY19544.1"/>
    <property type="molecule type" value="Genomic_DNA"/>
</dbReference>
<dbReference type="Proteomes" id="UP000311382">
    <property type="component" value="Unassembled WGS sequence"/>
</dbReference>
<dbReference type="GO" id="GO:0000981">
    <property type="term" value="F:DNA-binding transcription factor activity, RNA polymerase II-specific"/>
    <property type="evidence" value="ECO:0007669"/>
    <property type="project" value="InterPro"/>
</dbReference>
<evidence type="ECO:0000313" key="5">
    <source>
        <dbReference type="EMBL" id="TNY19544.1"/>
    </source>
</evidence>
<dbReference type="GO" id="GO:0008270">
    <property type="term" value="F:zinc ion binding"/>
    <property type="evidence" value="ECO:0007669"/>
    <property type="project" value="InterPro"/>
</dbReference>
<evidence type="ECO:0000256" key="1">
    <source>
        <dbReference type="ARBA" id="ARBA00004123"/>
    </source>
</evidence>
<dbReference type="CDD" id="cd00067">
    <property type="entry name" value="GAL4"/>
    <property type="match status" value="1"/>
</dbReference>
<dbReference type="STRING" id="5288.A0A5C5FU87"/>
<dbReference type="InterPro" id="IPR021858">
    <property type="entry name" value="Fun_TF"/>
</dbReference>
<protein>
    <recommendedName>
        <fullName evidence="4">Zn(2)-C6 fungal-type domain-containing protein</fullName>
    </recommendedName>
</protein>
<reference evidence="5 6" key="1">
    <citation type="submission" date="2019-03" db="EMBL/GenBank/DDBJ databases">
        <title>Rhodosporidium diobovatum UCD-FST 08-225 genome sequencing, assembly, and annotation.</title>
        <authorList>
            <person name="Fakankun I.U."/>
            <person name="Fristensky B."/>
            <person name="Levin D.B."/>
        </authorList>
    </citation>
    <scope>NUCLEOTIDE SEQUENCE [LARGE SCALE GENOMIC DNA]</scope>
    <source>
        <strain evidence="5 6">UCD-FST 08-225</strain>
    </source>
</reference>